<proteinExistence type="predicted"/>
<dbReference type="EMBL" id="VXIV02002883">
    <property type="protein sequence ID" value="KAF6022192.1"/>
    <property type="molecule type" value="Genomic_DNA"/>
</dbReference>
<feature type="compositionally biased region" description="Basic and acidic residues" evidence="1">
    <location>
        <begin position="219"/>
        <end position="231"/>
    </location>
</feature>
<comment type="caution">
    <text evidence="2">The sequence shown here is derived from an EMBL/GenBank/DDBJ whole genome shotgun (WGS) entry which is preliminary data.</text>
</comment>
<evidence type="ECO:0000313" key="3">
    <source>
        <dbReference type="Proteomes" id="UP000593567"/>
    </source>
</evidence>
<accession>A0A7J7J7P5</accession>
<organism evidence="2 3">
    <name type="scientific">Bugula neritina</name>
    <name type="common">Brown bryozoan</name>
    <name type="synonym">Sertularia neritina</name>
    <dbReference type="NCBI Taxonomy" id="10212"/>
    <lineage>
        <taxon>Eukaryota</taxon>
        <taxon>Metazoa</taxon>
        <taxon>Spiralia</taxon>
        <taxon>Lophotrochozoa</taxon>
        <taxon>Bryozoa</taxon>
        <taxon>Gymnolaemata</taxon>
        <taxon>Cheilostomatida</taxon>
        <taxon>Flustrina</taxon>
        <taxon>Buguloidea</taxon>
        <taxon>Bugulidae</taxon>
        <taxon>Bugula</taxon>
    </lineage>
</organism>
<sequence>MLSDDGHNELRDSPIPKPRPRINQVAPADAGSPITVDDVGEGTPKRKKKSGLSRLKDRKRADEVILDAAAGDAHTPEDKEVLQNSDVEDINDSEIKKATIDDGEITNKLDKKIDSVFKNGEFTVEDSEPPLSSRKKKHKGALSRLKEKQNLNGSLSSLRSAEVPDLRLIDDCGVLSNPTPTKSADGAIEPTSVSPKNAQNENTAEEGTVPTEPASPIKVTDKLRLPSEETSFKPITPASGRLLDKIDMTDVVETDEDAEDNDKLALNYEKLLSSPQKGGTLAFPSPGRGGAPCISQPEALLKYNP</sequence>
<feature type="compositionally biased region" description="Polar residues" evidence="1">
    <location>
        <begin position="191"/>
        <end position="202"/>
    </location>
</feature>
<feature type="region of interest" description="Disordered" evidence="1">
    <location>
        <begin position="174"/>
        <end position="236"/>
    </location>
</feature>
<name>A0A7J7J7P5_BUGNE</name>
<evidence type="ECO:0000256" key="1">
    <source>
        <dbReference type="SAM" id="MobiDB-lite"/>
    </source>
</evidence>
<keyword evidence="3" id="KW-1185">Reference proteome</keyword>
<reference evidence="2" key="1">
    <citation type="submission" date="2020-06" db="EMBL/GenBank/DDBJ databases">
        <title>Draft genome of Bugula neritina, a colonial animal packing powerful symbionts and potential medicines.</title>
        <authorList>
            <person name="Rayko M."/>
        </authorList>
    </citation>
    <scope>NUCLEOTIDE SEQUENCE [LARGE SCALE GENOMIC DNA]</scope>
    <source>
        <strain evidence="2">Kwan_BN1</strain>
    </source>
</reference>
<dbReference type="AlphaFoldDB" id="A0A7J7J7P5"/>
<feature type="region of interest" description="Disordered" evidence="1">
    <location>
        <begin position="275"/>
        <end position="305"/>
    </location>
</feature>
<feature type="compositionally biased region" description="Basic and acidic residues" evidence="1">
    <location>
        <begin position="1"/>
        <end position="14"/>
    </location>
</feature>
<protein>
    <submittedName>
        <fullName evidence="2">Uncharacterized protein</fullName>
    </submittedName>
</protein>
<evidence type="ECO:0000313" key="2">
    <source>
        <dbReference type="EMBL" id="KAF6022192.1"/>
    </source>
</evidence>
<feature type="region of interest" description="Disordered" evidence="1">
    <location>
        <begin position="123"/>
        <end position="157"/>
    </location>
</feature>
<gene>
    <name evidence="2" type="ORF">EB796_019496</name>
</gene>
<dbReference type="Proteomes" id="UP000593567">
    <property type="component" value="Unassembled WGS sequence"/>
</dbReference>
<feature type="region of interest" description="Disordered" evidence="1">
    <location>
        <begin position="1"/>
        <end position="87"/>
    </location>
</feature>